<accession>A0A2J8Q001</accession>
<dbReference type="EMBL" id="NBAG03000097">
    <property type="protein sequence ID" value="PNI89591.1"/>
    <property type="molecule type" value="Genomic_DNA"/>
</dbReference>
<gene>
    <name evidence="1" type="ORF">CK820_G0047606</name>
</gene>
<proteinExistence type="predicted"/>
<comment type="caution">
    <text evidence="1">The sequence shown here is derived from an EMBL/GenBank/DDBJ whole genome shotgun (WGS) entry which is preliminary data.</text>
</comment>
<reference evidence="1 2" key="1">
    <citation type="submission" date="2017-12" db="EMBL/GenBank/DDBJ databases">
        <title>High-resolution comparative analysis of great ape genomes.</title>
        <authorList>
            <person name="Pollen A."/>
            <person name="Hastie A."/>
            <person name="Hormozdiari F."/>
            <person name="Dougherty M."/>
            <person name="Liu R."/>
            <person name="Chaisson M."/>
            <person name="Hoppe E."/>
            <person name="Hill C."/>
            <person name="Pang A."/>
            <person name="Hillier L."/>
            <person name="Baker C."/>
            <person name="Armstrong J."/>
            <person name="Shendure J."/>
            <person name="Paten B."/>
            <person name="Wilson R."/>
            <person name="Chao H."/>
            <person name="Schneider V."/>
            <person name="Ventura M."/>
            <person name="Kronenberg Z."/>
            <person name="Murali S."/>
            <person name="Gordon D."/>
            <person name="Cantsilieris S."/>
            <person name="Munson K."/>
            <person name="Nelson B."/>
            <person name="Raja A."/>
            <person name="Underwood J."/>
            <person name="Diekhans M."/>
            <person name="Fiddes I."/>
            <person name="Haussler D."/>
            <person name="Eichler E."/>
        </authorList>
    </citation>
    <scope>NUCLEOTIDE SEQUENCE [LARGE SCALE GENOMIC DNA]</scope>
    <source>
        <strain evidence="1">Yerkes chimp pedigree #C0471</strain>
    </source>
</reference>
<sequence length="76" mass="8146">MGCCWTLAAPLPKLSMEPSPTTTACLPLALMSRPCSLPSLPRQPATSLMCLLQTHRAWSSMSTWTVPGSTAPAWLC</sequence>
<evidence type="ECO:0000313" key="1">
    <source>
        <dbReference type="EMBL" id="PNI89591.1"/>
    </source>
</evidence>
<name>A0A2J8Q001_PANTR</name>
<evidence type="ECO:0000313" key="2">
    <source>
        <dbReference type="Proteomes" id="UP000236370"/>
    </source>
</evidence>
<organism evidence="1 2">
    <name type="scientific">Pan troglodytes</name>
    <name type="common">Chimpanzee</name>
    <dbReference type="NCBI Taxonomy" id="9598"/>
    <lineage>
        <taxon>Eukaryota</taxon>
        <taxon>Metazoa</taxon>
        <taxon>Chordata</taxon>
        <taxon>Craniata</taxon>
        <taxon>Vertebrata</taxon>
        <taxon>Euteleostomi</taxon>
        <taxon>Mammalia</taxon>
        <taxon>Eutheria</taxon>
        <taxon>Euarchontoglires</taxon>
        <taxon>Primates</taxon>
        <taxon>Haplorrhini</taxon>
        <taxon>Catarrhini</taxon>
        <taxon>Hominidae</taxon>
        <taxon>Pan</taxon>
    </lineage>
</organism>
<protein>
    <submittedName>
        <fullName evidence="1">LAMTOR1 isoform 2</fullName>
    </submittedName>
</protein>
<dbReference type="AlphaFoldDB" id="A0A2J8Q001"/>
<dbReference type="Proteomes" id="UP000236370">
    <property type="component" value="Unassembled WGS sequence"/>
</dbReference>